<evidence type="ECO:0000313" key="4">
    <source>
        <dbReference type="EMBL" id="NVK77080.1"/>
    </source>
</evidence>
<dbReference type="GO" id="GO:0016755">
    <property type="term" value="F:aminoacyltransferase activity"/>
    <property type="evidence" value="ECO:0007669"/>
    <property type="project" value="InterPro"/>
</dbReference>
<name>A0A7Y7B1E5_STRMO</name>
<sequence>MMEAEPLSERCRTLWRRGEHALIGISAGNSYFNQDRLTALLSWAGDAFEQIDVVYVDTHIDSMLVADGRTPESAAKSVRTTLKDVRRRIRRSLERLGPDAARFRVRALSELMDLPVYRAVTERTDRAIDEDAEFAPICEAMVQQIVEHRPGAGGTVTAAHMQAGLDYLKAEAPLFVDSPAIFGVSSSVVLYHMRTPISEHLAGHTEGFAAAPGQGFVVVKPSEAALATATAA</sequence>
<dbReference type="InterPro" id="IPR030903">
    <property type="entry name" value="CDPS"/>
</dbReference>
<dbReference type="EMBL" id="JABBXF010000008">
    <property type="protein sequence ID" value="NVK77080.1"/>
    <property type="molecule type" value="Genomic_DNA"/>
</dbReference>
<dbReference type="InterPro" id="IPR038622">
    <property type="entry name" value="CDPS_sf"/>
</dbReference>
<proteinExistence type="inferred from homology"/>
<dbReference type="Pfam" id="PF16715">
    <property type="entry name" value="CDPS"/>
    <property type="match status" value="1"/>
</dbReference>
<accession>A0A7Y7B1E5</accession>
<dbReference type="AlphaFoldDB" id="A0A7Y7B1E5"/>
<comment type="similarity">
    <text evidence="1">Belongs to the CDPS family.</text>
</comment>
<evidence type="ECO:0000256" key="1">
    <source>
        <dbReference type="ARBA" id="ARBA00006034"/>
    </source>
</evidence>
<keyword evidence="5" id="KW-1185">Reference proteome</keyword>
<reference evidence="4 5" key="1">
    <citation type="submission" date="2020-04" db="EMBL/GenBank/DDBJ databases">
        <title>Draft Genome Sequence of Streptomyces morookaense DSM 40503, an 8-azaguanine-producing strain.</title>
        <authorList>
            <person name="Qi J."/>
            <person name="Gao J.-M."/>
        </authorList>
    </citation>
    <scope>NUCLEOTIDE SEQUENCE [LARGE SCALE GENOMIC DNA]</scope>
    <source>
        <strain evidence="4 5">DSM 40503</strain>
    </source>
</reference>
<dbReference type="Gene3D" id="3.40.50.11710">
    <property type="entry name" value="Cyclodipeptide synthase"/>
    <property type="match status" value="1"/>
</dbReference>
<keyword evidence="2" id="KW-0808">Transferase</keyword>
<organism evidence="4 5">
    <name type="scientific">Streptomyces morookaense</name>
    <name type="common">Streptoverticillium morookaense</name>
    <dbReference type="NCBI Taxonomy" id="1970"/>
    <lineage>
        <taxon>Bacteria</taxon>
        <taxon>Bacillati</taxon>
        <taxon>Actinomycetota</taxon>
        <taxon>Actinomycetes</taxon>
        <taxon>Kitasatosporales</taxon>
        <taxon>Streptomycetaceae</taxon>
        <taxon>Streptomyces</taxon>
    </lineage>
</organism>
<evidence type="ECO:0000256" key="3">
    <source>
        <dbReference type="ARBA" id="ARBA00030771"/>
    </source>
</evidence>
<comment type="caution">
    <text evidence="4">The sequence shown here is derived from an EMBL/GenBank/DDBJ whole genome shotgun (WGS) entry which is preliminary data.</text>
</comment>
<evidence type="ECO:0000313" key="5">
    <source>
        <dbReference type="Proteomes" id="UP000587462"/>
    </source>
</evidence>
<dbReference type="Proteomes" id="UP000587462">
    <property type="component" value="Unassembled WGS sequence"/>
</dbReference>
<evidence type="ECO:0000256" key="2">
    <source>
        <dbReference type="ARBA" id="ARBA00022679"/>
    </source>
</evidence>
<gene>
    <name evidence="4" type="ORF">HG542_05335</name>
</gene>
<protein>
    <recommendedName>
        <fullName evidence="3">Cyclodipeptide synthase</fullName>
    </recommendedName>
</protein>
<dbReference type="NCBIfam" id="TIGR04539">
    <property type="entry name" value="tRNA_cyclodipep"/>
    <property type="match status" value="1"/>
</dbReference>